<evidence type="ECO:0000313" key="2">
    <source>
        <dbReference type="Proteomes" id="UP000828941"/>
    </source>
</evidence>
<comment type="caution">
    <text evidence="1">The sequence shown here is derived from an EMBL/GenBank/DDBJ whole genome shotgun (WGS) entry which is preliminary data.</text>
</comment>
<sequence>MVRGKVKLRLIADESARRAAFRKRTKGLLKKLDEVTKLCDVEACAIIYGQNEAQPTLWPSPEGFQAVIHRFMGMSEVDRSKKMLNLESYLQERLIKTHEQINRLSSENEEKRLTLIMYEYLAAQRFVEKPMDLVDLDGLIRLLHQNMGNIARRMAMLNATGTQGEASSSHPPNQSG</sequence>
<gene>
    <name evidence="1" type="ORF">L6164_022849</name>
</gene>
<dbReference type="Proteomes" id="UP000828941">
    <property type="component" value="Chromosome 9"/>
</dbReference>
<keyword evidence="2" id="KW-1185">Reference proteome</keyword>
<protein>
    <submittedName>
        <fullName evidence="1">Uncharacterized protein</fullName>
    </submittedName>
</protein>
<proteinExistence type="predicted"/>
<dbReference type="EMBL" id="CM039434">
    <property type="protein sequence ID" value="KAI4323226.1"/>
    <property type="molecule type" value="Genomic_DNA"/>
</dbReference>
<name>A0ACB9MGU8_BAUVA</name>
<organism evidence="1 2">
    <name type="scientific">Bauhinia variegata</name>
    <name type="common">Purple orchid tree</name>
    <name type="synonym">Phanera variegata</name>
    <dbReference type="NCBI Taxonomy" id="167791"/>
    <lineage>
        <taxon>Eukaryota</taxon>
        <taxon>Viridiplantae</taxon>
        <taxon>Streptophyta</taxon>
        <taxon>Embryophyta</taxon>
        <taxon>Tracheophyta</taxon>
        <taxon>Spermatophyta</taxon>
        <taxon>Magnoliopsida</taxon>
        <taxon>eudicotyledons</taxon>
        <taxon>Gunneridae</taxon>
        <taxon>Pentapetalae</taxon>
        <taxon>rosids</taxon>
        <taxon>fabids</taxon>
        <taxon>Fabales</taxon>
        <taxon>Fabaceae</taxon>
        <taxon>Cercidoideae</taxon>
        <taxon>Cercideae</taxon>
        <taxon>Bauhiniinae</taxon>
        <taxon>Bauhinia</taxon>
    </lineage>
</organism>
<evidence type="ECO:0000313" key="1">
    <source>
        <dbReference type="EMBL" id="KAI4323226.1"/>
    </source>
</evidence>
<reference evidence="1 2" key="1">
    <citation type="journal article" date="2022" name="DNA Res.">
        <title>Chromosomal-level genome assembly of the orchid tree Bauhinia variegata (Leguminosae; Cercidoideae) supports the allotetraploid origin hypothesis of Bauhinia.</title>
        <authorList>
            <person name="Zhong Y."/>
            <person name="Chen Y."/>
            <person name="Zheng D."/>
            <person name="Pang J."/>
            <person name="Liu Y."/>
            <person name="Luo S."/>
            <person name="Meng S."/>
            <person name="Qian L."/>
            <person name="Wei D."/>
            <person name="Dai S."/>
            <person name="Zhou R."/>
        </authorList>
    </citation>
    <scope>NUCLEOTIDE SEQUENCE [LARGE SCALE GENOMIC DNA]</scope>
    <source>
        <strain evidence="1">BV-YZ2020</strain>
    </source>
</reference>
<accession>A0ACB9MGU8</accession>